<evidence type="ECO:0000259" key="5">
    <source>
        <dbReference type="PROSITE" id="PS50893"/>
    </source>
</evidence>
<organism evidence="6 7">
    <name type="scientific">Paenibacillus enshidis</name>
    <dbReference type="NCBI Taxonomy" id="1458439"/>
    <lineage>
        <taxon>Bacteria</taxon>
        <taxon>Bacillati</taxon>
        <taxon>Bacillota</taxon>
        <taxon>Bacilli</taxon>
        <taxon>Bacillales</taxon>
        <taxon>Paenibacillaceae</taxon>
        <taxon>Paenibacillus</taxon>
    </lineage>
</organism>
<dbReference type="PROSITE" id="PS00211">
    <property type="entry name" value="ABC_TRANSPORTER_1"/>
    <property type="match status" value="1"/>
</dbReference>
<protein>
    <submittedName>
        <fullName evidence="6">ABC transporter ATP-binding protein</fullName>
    </submittedName>
</protein>
<keyword evidence="3 6" id="KW-0067">ATP-binding</keyword>
<dbReference type="SUPFAM" id="SSF52540">
    <property type="entry name" value="P-loop containing nucleoside triphosphate hydrolases"/>
    <property type="match status" value="1"/>
</dbReference>
<dbReference type="InterPro" id="IPR003593">
    <property type="entry name" value="AAA+_ATPase"/>
</dbReference>
<dbReference type="EMBL" id="JBHHMI010000006">
    <property type="protein sequence ID" value="MFB5266937.1"/>
    <property type="molecule type" value="Genomic_DNA"/>
</dbReference>
<comment type="caution">
    <text evidence="6">The sequence shown here is derived from an EMBL/GenBank/DDBJ whole genome shotgun (WGS) entry which is preliminary data.</text>
</comment>
<evidence type="ECO:0000256" key="3">
    <source>
        <dbReference type="ARBA" id="ARBA00022840"/>
    </source>
</evidence>
<name>A0ABV5ASC0_9BACL</name>
<accession>A0ABV5ASC0</accession>
<keyword evidence="1" id="KW-0813">Transport</keyword>
<dbReference type="PROSITE" id="PS50893">
    <property type="entry name" value="ABC_TRANSPORTER_2"/>
    <property type="match status" value="1"/>
</dbReference>
<dbReference type="GO" id="GO:0005524">
    <property type="term" value="F:ATP binding"/>
    <property type="evidence" value="ECO:0007669"/>
    <property type="project" value="UniProtKB-KW"/>
</dbReference>
<dbReference type="RefSeq" id="WP_375354901.1">
    <property type="nucleotide sequence ID" value="NZ_JBHHMI010000006.1"/>
</dbReference>
<dbReference type="Pfam" id="PF00005">
    <property type="entry name" value="ABC_tran"/>
    <property type="match status" value="1"/>
</dbReference>
<evidence type="ECO:0000256" key="4">
    <source>
        <dbReference type="ARBA" id="ARBA00022967"/>
    </source>
</evidence>
<dbReference type="Proteomes" id="UP001580346">
    <property type="component" value="Unassembled WGS sequence"/>
</dbReference>
<dbReference type="InterPro" id="IPR027417">
    <property type="entry name" value="P-loop_NTPase"/>
</dbReference>
<sequence length="262" mass="28897">MSTQFRAASVSGVHKTFGRVQALSDINWGTASGEWWGIVGPNGSGKSTLIRLLSGVDKPDAGIVHIQGRDAAAYRRKELSRIVAVLQQEGVPPVGYTVRDVVEMGRYPHLDWAGKDADADIVERVLDQLGLAPLAERKLDELSGGQRQRVALAKVMAQDPQILLLDEPTTYLDLHYQLQFMEMLAEWRAKAGITIIAVLHDLNLAAQFCDSLLVLKNGRIEGAGTAAEMLTEDNIRRWFGVDSHVMPHPDSAVPQLMLKRRE</sequence>
<gene>
    <name evidence="6" type="ORF">ACE41H_09065</name>
</gene>
<dbReference type="InterPro" id="IPR017871">
    <property type="entry name" value="ABC_transporter-like_CS"/>
</dbReference>
<dbReference type="InterPro" id="IPR003439">
    <property type="entry name" value="ABC_transporter-like_ATP-bd"/>
</dbReference>
<evidence type="ECO:0000313" key="7">
    <source>
        <dbReference type="Proteomes" id="UP001580346"/>
    </source>
</evidence>
<keyword evidence="7" id="KW-1185">Reference proteome</keyword>
<feature type="domain" description="ABC transporter" evidence="5">
    <location>
        <begin position="8"/>
        <end position="242"/>
    </location>
</feature>
<dbReference type="PANTHER" id="PTHR42794">
    <property type="entry name" value="HEMIN IMPORT ATP-BINDING PROTEIN HMUV"/>
    <property type="match status" value="1"/>
</dbReference>
<evidence type="ECO:0000256" key="2">
    <source>
        <dbReference type="ARBA" id="ARBA00022741"/>
    </source>
</evidence>
<dbReference type="CDD" id="cd03214">
    <property type="entry name" value="ABC_Iron-Siderophores_B12_Hemin"/>
    <property type="match status" value="1"/>
</dbReference>
<dbReference type="Gene3D" id="3.40.50.300">
    <property type="entry name" value="P-loop containing nucleotide triphosphate hydrolases"/>
    <property type="match status" value="1"/>
</dbReference>
<evidence type="ECO:0000256" key="1">
    <source>
        <dbReference type="ARBA" id="ARBA00022448"/>
    </source>
</evidence>
<proteinExistence type="predicted"/>
<reference evidence="6 7" key="1">
    <citation type="submission" date="2024-09" db="EMBL/GenBank/DDBJ databases">
        <title>Paenibacillus zeirhizospherea sp. nov., isolated from surface of the maize (Zea mays) roots in a horticulture field, Hungary.</title>
        <authorList>
            <person name="Marton D."/>
            <person name="Farkas M."/>
            <person name="Bedics A."/>
            <person name="Toth E."/>
            <person name="Tancsics A."/>
            <person name="Boka K."/>
            <person name="Maroti G."/>
            <person name="Kriszt B."/>
            <person name="Cserhati M."/>
        </authorList>
    </citation>
    <scope>NUCLEOTIDE SEQUENCE [LARGE SCALE GENOMIC DNA]</scope>
    <source>
        <strain evidence="6 7">KCTC 33519</strain>
    </source>
</reference>
<keyword evidence="2" id="KW-0547">Nucleotide-binding</keyword>
<evidence type="ECO:0000313" key="6">
    <source>
        <dbReference type="EMBL" id="MFB5266937.1"/>
    </source>
</evidence>
<dbReference type="PANTHER" id="PTHR42794:SF1">
    <property type="entry name" value="HEMIN IMPORT ATP-BINDING PROTEIN HMUV"/>
    <property type="match status" value="1"/>
</dbReference>
<dbReference type="SMART" id="SM00382">
    <property type="entry name" value="AAA"/>
    <property type="match status" value="1"/>
</dbReference>
<keyword evidence="4" id="KW-1278">Translocase</keyword>